<evidence type="ECO:0000256" key="1">
    <source>
        <dbReference type="SAM" id="MobiDB-lite"/>
    </source>
</evidence>
<organism evidence="2">
    <name type="scientific">marine sediment metagenome</name>
    <dbReference type="NCBI Taxonomy" id="412755"/>
    <lineage>
        <taxon>unclassified sequences</taxon>
        <taxon>metagenomes</taxon>
        <taxon>ecological metagenomes</taxon>
    </lineage>
</organism>
<feature type="non-terminal residue" evidence="2">
    <location>
        <position position="1"/>
    </location>
</feature>
<protein>
    <submittedName>
        <fullName evidence="2">Uncharacterized protein</fullName>
    </submittedName>
</protein>
<gene>
    <name evidence="2" type="ORF">LCGC14_0823210</name>
</gene>
<accession>A0A0F9Q3C6</accession>
<dbReference type="AlphaFoldDB" id="A0A0F9Q3C6"/>
<proteinExistence type="predicted"/>
<feature type="compositionally biased region" description="Basic and acidic residues" evidence="1">
    <location>
        <begin position="1"/>
        <end position="11"/>
    </location>
</feature>
<evidence type="ECO:0000313" key="2">
    <source>
        <dbReference type="EMBL" id="KKN31492.1"/>
    </source>
</evidence>
<sequence>LLSNPDKKEQYDASGNIAEPMSDEGKAENAMMQHFSQSLQKNITRIESVDLIKETINGLKCAEESQRNMIEKTEEVIDQFTKAKKRLSSKYGKRLLINIIEHEIEIAIRSKESTEENIKTLRLAQKLTAEYEFKIDELVQLHSRVTIQFGPGISFDSPFSTDT</sequence>
<comment type="caution">
    <text evidence="2">The sequence shown here is derived from an EMBL/GenBank/DDBJ whole genome shotgun (WGS) entry which is preliminary data.</text>
</comment>
<reference evidence="2" key="1">
    <citation type="journal article" date="2015" name="Nature">
        <title>Complex archaea that bridge the gap between prokaryotes and eukaryotes.</title>
        <authorList>
            <person name="Spang A."/>
            <person name="Saw J.H."/>
            <person name="Jorgensen S.L."/>
            <person name="Zaremba-Niedzwiedzka K."/>
            <person name="Martijn J."/>
            <person name="Lind A.E."/>
            <person name="van Eijk R."/>
            <person name="Schleper C."/>
            <person name="Guy L."/>
            <person name="Ettema T.J."/>
        </authorList>
    </citation>
    <scope>NUCLEOTIDE SEQUENCE</scope>
</reference>
<dbReference type="EMBL" id="LAZR01002324">
    <property type="protein sequence ID" value="KKN31492.1"/>
    <property type="molecule type" value="Genomic_DNA"/>
</dbReference>
<feature type="region of interest" description="Disordered" evidence="1">
    <location>
        <begin position="1"/>
        <end position="21"/>
    </location>
</feature>
<name>A0A0F9Q3C6_9ZZZZ</name>